<evidence type="ECO:0000313" key="3">
    <source>
        <dbReference type="Proteomes" id="UP000549457"/>
    </source>
</evidence>
<dbReference type="AlphaFoldDB" id="A0A840SIE4"/>
<gene>
    <name evidence="2" type="ORF">HNP73_000635</name>
</gene>
<feature type="transmembrane region" description="Helical" evidence="1">
    <location>
        <begin position="244"/>
        <end position="273"/>
    </location>
</feature>
<keyword evidence="1" id="KW-1133">Transmembrane helix</keyword>
<feature type="transmembrane region" description="Helical" evidence="1">
    <location>
        <begin position="68"/>
        <end position="87"/>
    </location>
</feature>
<dbReference type="Proteomes" id="UP000549457">
    <property type="component" value="Unassembled WGS sequence"/>
</dbReference>
<reference evidence="2 3" key="1">
    <citation type="submission" date="2020-08" db="EMBL/GenBank/DDBJ databases">
        <title>Genomic Encyclopedia of Type Strains, Phase IV (KMG-IV): sequencing the most valuable type-strain genomes for metagenomic binning, comparative biology and taxonomic classification.</title>
        <authorList>
            <person name="Goeker M."/>
        </authorList>
    </citation>
    <scope>NUCLEOTIDE SEQUENCE [LARGE SCALE GENOMIC DNA]</scope>
    <source>
        <strain evidence="2 3">DSM 101730</strain>
    </source>
</reference>
<keyword evidence="1" id="KW-0472">Membrane</keyword>
<comment type="caution">
    <text evidence="2">The sequence shown here is derived from an EMBL/GenBank/DDBJ whole genome shotgun (WGS) entry which is preliminary data.</text>
</comment>
<feature type="transmembrane region" description="Helical" evidence="1">
    <location>
        <begin position="140"/>
        <end position="159"/>
    </location>
</feature>
<feature type="transmembrane region" description="Helical" evidence="1">
    <location>
        <begin position="191"/>
        <end position="216"/>
    </location>
</feature>
<dbReference type="InterPro" id="IPR018692">
    <property type="entry name" value="DUF2189"/>
</dbReference>
<protein>
    <submittedName>
        <fullName evidence="2">Putative membrane protein</fullName>
    </submittedName>
</protein>
<organism evidence="2 3">
    <name type="scientific">Amaricoccus macauensis</name>
    <dbReference type="NCBI Taxonomy" id="57001"/>
    <lineage>
        <taxon>Bacteria</taxon>
        <taxon>Pseudomonadati</taxon>
        <taxon>Pseudomonadota</taxon>
        <taxon>Alphaproteobacteria</taxon>
        <taxon>Rhodobacterales</taxon>
        <taxon>Paracoccaceae</taxon>
        <taxon>Amaricoccus</taxon>
    </lineage>
</organism>
<evidence type="ECO:0000313" key="2">
    <source>
        <dbReference type="EMBL" id="MBB5220714.1"/>
    </source>
</evidence>
<sequence>MPKTIGNPLSWSVDHAKAVGQHLGSVATHVGHETDGLTLPEVRRIRVEDLREVLRRGVDDFMACRTDVAFLCLLYPAIGLLVAWFALDRNLLPLLFPAISGLAIVGPVAAVGLYEMSRQREMGLEPGWAHAFGVVKSPNFGAILALGLMLGALFVVWILTAHGIYSATMGYEAPASIGAFARDVMTTPAGITMAIIGIVVGALFAALALAVSVVAFPLLLDRGVGVPAAIITSLRVTAANPVPIAVWGFIVAAGLVLGSIPLFLGLIVVMPILGHATWHLYRRTVV</sequence>
<accession>A0A840SIE4</accession>
<dbReference type="Pfam" id="PF09955">
    <property type="entry name" value="DUF2189"/>
    <property type="match status" value="1"/>
</dbReference>
<keyword evidence="1" id="KW-0812">Transmembrane</keyword>
<feature type="transmembrane region" description="Helical" evidence="1">
    <location>
        <begin position="94"/>
        <end position="114"/>
    </location>
</feature>
<evidence type="ECO:0000256" key="1">
    <source>
        <dbReference type="SAM" id="Phobius"/>
    </source>
</evidence>
<keyword evidence="3" id="KW-1185">Reference proteome</keyword>
<dbReference type="RefSeq" id="WP_184147010.1">
    <property type="nucleotide sequence ID" value="NZ_JACHFM010000001.1"/>
</dbReference>
<dbReference type="EMBL" id="JACHFM010000001">
    <property type="protein sequence ID" value="MBB5220714.1"/>
    <property type="molecule type" value="Genomic_DNA"/>
</dbReference>
<proteinExistence type="predicted"/>
<name>A0A840SIE4_9RHOB</name>